<dbReference type="AlphaFoldDB" id="A0A0E9XQ86"/>
<protein>
    <submittedName>
        <fullName evidence="1">Uncharacterized protein</fullName>
    </submittedName>
</protein>
<reference evidence="1" key="2">
    <citation type="journal article" date="2015" name="Fish Shellfish Immunol.">
        <title>Early steps in the European eel (Anguilla anguilla)-Vibrio vulnificus interaction in the gills: Role of the RtxA13 toxin.</title>
        <authorList>
            <person name="Callol A."/>
            <person name="Pajuelo D."/>
            <person name="Ebbesson L."/>
            <person name="Teles M."/>
            <person name="MacKenzie S."/>
            <person name="Amaro C."/>
        </authorList>
    </citation>
    <scope>NUCLEOTIDE SEQUENCE</scope>
</reference>
<proteinExistence type="predicted"/>
<organism evidence="1">
    <name type="scientific">Anguilla anguilla</name>
    <name type="common">European freshwater eel</name>
    <name type="synonym">Muraena anguilla</name>
    <dbReference type="NCBI Taxonomy" id="7936"/>
    <lineage>
        <taxon>Eukaryota</taxon>
        <taxon>Metazoa</taxon>
        <taxon>Chordata</taxon>
        <taxon>Craniata</taxon>
        <taxon>Vertebrata</taxon>
        <taxon>Euteleostomi</taxon>
        <taxon>Actinopterygii</taxon>
        <taxon>Neopterygii</taxon>
        <taxon>Teleostei</taxon>
        <taxon>Anguilliformes</taxon>
        <taxon>Anguillidae</taxon>
        <taxon>Anguilla</taxon>
    </lineage>
</organism>
<accession>A0A0E9XQ86</accession>
<evidence type="ECO:0000313" key="1">
    <source>
        <dbReference type="EMBL" id="JAI04602.1"/>
    </source>
</evidence>
<name>A0A0E9XQ86_ANGAN</name>
<dbReference type="EMBL" id="GBXM01003976">
    <property type="protein sequence ID" value="JAI04602.1"/>
    <property type="molecule type" value="Transcribed_RNA"/>
</dbReference>
<sequence length="47" mass="5361">MMMECSTAVWQCWNWDLKGHNPRLHINLIPSTSLCTINPGSQSAWAM</sequence>
<reference evidence="1" key="1">
    <citation type="submission" date="2014-11" db="EMBL/GenBank/DDBJ databases">
        <authorList>
            <person name="Amaro Gonzalez C."/>
        </authorList>
    </citation>
    <scope>NUCLEOTIDE SEQUENCE</scope>
</reference>